<evidence type="ECO:0000256" key="2">
    <source>
        <dbReference type="ARBA" id="ARBA00023002"/>
    </source>
</evidence>
<dbReference type="PANTHER" id="PTHR23152">
    <property type="entry name" value="2-OXOGLUTARATE DEHYDROGENASE"/>
    <property type="match status" value="1"/>
</dbReference>
<dbReference type="NCBIfam" id="TIGR00239">
    <property type="entry name" value="2oxo_dh_E1"/>
    <property type="match status" value="1"/>
</dbReference>
<comment type="caution">
    <text evidence="8">The sequence shown here is derived from an EMBL/GenBank/DDBJ whole genome shotgun (WGS) entry which is preliminary data.</text>
</comment>
<evidence type="ECO:0000313" key="9">
    <source>
        <dbReference type="Proteomes" id="UP000252585"/>
    </source>
</evidence>
<evidence type="ECO:0000256" key="4">
    <source>
        <dbReference type="ARBA" id="ARBA00023152"/>
    </source>
</evidence>
<evidence type="ECO:0000259" key="7">
    <source>
        <dbReference type="SMART" id="SM00861"/>
    </source>
</evidence>
<dbReference type="AlphaFoldDB" id="A0A368YA85"/>
<sequence length="955" mass="107792">MTQQESSERFWKNFYGPNMGYLEEQYELYLENAETIDPTLRDMFQQYGPPKELSKKGDNGKATETFTSNTNAKQLSSTIKLVEAIRRYGHLNAQIYAVGSGKTEGTKLASPEHYGLTNEILEAIPSEWVWEYSREGIKNAKDVVDYLSEQYAGTISFEYDHVNDDEERNWFQETIETGQYRYDFSTDEKKKLLGKIVDVEGFENFLAKTFVAQKRFSIEGLEMMVPMLDRIVQNSFYDDTEEILMGMAHRGRLSVLTHILGKPYDKLFSEFHPSAGKELIPTSPGSKSITYGWTGDVKYHFGAERELGEEKPSPTRITLAHNPSHLEFVNPVVEGFTRAAQDYRFEKGKPVQNVKKAFSILIHGDAAFIGEGVVAETFNLSALPGYTTGGTLHIISNNLVGFTTGQSQGRSTRYASDLAKGFEVPIIHVNADDPEACISAAMLAYDYRRTFRKDILIDLVGYRRYGHNEMDEPRATQPQLYEAIDGHPTCAAVYAEKLKNNNIVEDNTLEEMQDAVFKKLKGIYDEMTENINENPEAKPVPQALRNGLSDIETAVPMEILQSLNKGMLKRPEGFHSFKKLEKILSKRHEAFENEEQADWAVGEALAYASILQDGIPIRLTGQDSERGTFAHRHLVLHDVKNGETYSPLHGLDEAKATFDVHNSPLSEAAVLGFEYGYSVKAPKTLVVWEAQFGDFANAGQVIFDQFISSSRAKWDERSNMVILLPHGYEGQGPEHSSARVERFLTMGAENNWIVANVTTSAQFFHLLRRQAALVDSDAARPLIVLTPKSLLRSPRVISKAEEFTNGKFRPLIPQPGLSETSKTAKRLLIGTGKVMVDIEEKMSEDPKAYEHVHVVRLEQIYPFPEKSLAKVIEGSPNLEEVCWVQEEPRNMGCWNFSKELLFRMVQEKDIELHYVGRCERSSPSVGDAHIHKTEQKRLVQQALELNKGGEINEGN</sequence>
<evidence type="ECO:0000256" key="3">
    <source>
        <dbReference type="ARBA" id="ARBA00023052"/>
    </source>
</evidence>
<dbReference type="GO" id="GO:0005829">
    <property type="term" value="C:cytosol"/>
    <property type="evidence" value="ECO:0007669"/>
    <property type="project" value="TreeGrafter"/>
</dbReference>
<dbReference type="EC" id="1.2.4.2" evidence="6"/>
<dbReference type="InterPro" id="IPR011603">
    <property type="entry name" value="2oxoglutarate_DH_E1"/>
</dbReference>
<dbReference type="Pfam" id="PF00676">
    <property type="entry name" value="E1_dh"/>
    <property type="match status" value="1"/>
</dbReference>
<comment type="similarity">
    <text evidence="6">Belongs to the alpha-ketoglutarate dehydrogenase family.</text>
</comment>
<dbReference type="InterPro" id="IPR005475">
    <property type="entry name" value="Transketolase-like_Pyr-bd"/>
</dbReference>
<dbReference type="Pfam" id="PF16870">
    <property type="entry name" value="OxoGdeHyase_C"/>
    <property type="match status" value="1"/>
</dbReference>
<evidence type="ECO:0000256" key="5">
    <source>
        <dbReference type="ARBA" id="ARBA00051911"/>
    </source>
</evidence>
<reference evidence="8 9" key="1">
    <citation type="submission" date="2018-07" db="EMBL/GenBank/DDBJ databases">
        <title>Genomic Encyclopedia of Type Strains, Phase IV (KMG-IV): sequencing the most valuable type-strain genomes for metagenomic binning, comparative biology and taxonomic classification.</title>
        <authorList>
            <person name="Goeker M."/>
        </authorList>
    </citation>
    <scope>NUCLEOTIDE SEQUENCE [LARGE SCALE GENOMIC DNA]</scope>
    <source>
        <strain evidence="8 9">DSM 27696</strain>
    </source>
</reference>
<dbReference type="Gene3D" id="3.40.50.11610">
    <property type="entry name" value="Multifunctional 2-oxoglutarate metabolism enzyme, C-terminal domain"/>
    <property type="match status" value="1"/>
</dbReference>
<comment type="cofactor">
    <cofactor evidence="1 6">
        <name>thiamine diphosphate</name>
        <dbReference type="ChEBI" id="CHEBI:58937"/>
    </cofactor>
</comment>
<dbReference type="InterPro" id="IPR029061">
    <property type="entry name" value="THDP-binding"/>
</dbReference>
<dbReference type="GO" id="GO:0045252">
    <property type="term" value="C:oxoglutarate dehydrogenase complex"/>
    <property type="evidence" value="ECO:0007669"/>
    <property type="project" value="TreeGrafter"/>
</dbReference>
<evidence type="ECO:0000256" key="1">
    <source>
        <dbReference type="ARBA" id="ARBA00001964"/>
    </source>
</evidence>
<keyword evidence="3 6" id="KW-0786">Thiamine pyrophosphate</keyword>
<dbReference type="InterPro" id="IPR042179">
    <property type="entry name" value="KGD_C_sf"/>
</dbReference>
<dbReference type="GO" id="GO:0004591">
    <property type="term" value="F:oxoglutarate dehydrogenase (succinyl-transferring) activity"/>
    <property type="evidence" value="ECO:0007669"/>
    <property type="project" value="UniProtKB-UniRule"/>
</dbReference>
<dbReference type="Gene3D" id="3.40.50.12470">
    <property type="match status" value="1"/>
</dbReference>
<dbReference type="PIRSF" id="PIRSF000157">
    <property type="entry name" value="Oxoglu_dh_E1"/>
    <property type="match status" value="1"/>
</dbReference>
<dbReference type="GO" id="GO:0006096">
    <property type="term" value="P:glycolytic process"/>
    <property type="evidence" value="ECO:0007669"/>
    <property type="project" value="UniProtKB-UniRule"/>
</dbReference>
<dbReference type="InterPro" id="IPR001017">
    <property type="entry name" value="DH_E1"/>
</dbReference>
<keyword evidence="9" id="KW-1185">Reference proteome</keyword>
<dbReference type="Proteomes" id="UP000252585">
    <property type="component" value="Unassembled WGS sequence"/>
</dbReference>
<dbReference type="GO" id="GO:0030976">
    <property type="term" value="F:thiamine pyrophosphate binding"/>
    <property type="evidence" value="ECO:0007669"/>
    <property type="project" value="UniProtKB-UniRule"/>
</dbReference>
<feature type="domain" description="Transketolase-like pyrimidine-binding" evidence="7">
    <location>
        <begin position="597"/>
        <end position="793"/>
    </location>
</feature>
<dbReference type="SUPFAM" id="SSF52518">
    <property type="entry name" value="Thiamin diphosphate-binding fold (THDP-binding)"/>
    <property type="match status" value="2"/>
</dbReference>
<dbReference type="InterPro" id="IPR023784">
    <property type="entry name" value="2oxoglutarate_DH_E1_bac"/>
</dbReference>
<dbReference type="NCBIfam" id="NF006914">
    <property type="entry name" value="PRK09404.1"/>
    <property type="match status" value="1"/>
</dbReference>
<proteinExistence type="inferred from homology"/>
<dbReference type="FunFam" id="3.40.50.970:FF:000036">
    <property type="entry name" value="2-oxoglutarate dehydrogenase E1 component"/>
    <property type="match status" value="1"/>
</dbReference>
<comment type="subunit">
    <text evidence="6">Homodimer. Part of the 2-oxoglutarate dehydrogenase (OGDH) complex composed of E1 (2-oxoglutarate dehydrogenase), E2 (dihydrolipoamide succinyltransferase) and E3 (dihydrolipoamide dehydrogenase); the complex contains multiple copies of the three enzymatic components (E1, E2 and E3).</text>
</comment>
<dbReference type="EMBL" id="QPJJ01000001">
    <property type="protein sequence ID" value="RCW77171.1"/>
    <property type="molecule type" value="Genomic_DNA"/>
</dbReference>
<dbReference type="Pfam" id="PF02779">
    <property type="entry name" value="Transket_pyr"/>
    <property type="match status" value="1"/>
</dbReference>
<dbReference type="NCBIfam" id="NF008907">
    <property type="entry name" value="PRK12270.1"/>
    <property type="match status" value="1"/>
</dbReference>
<accession>A0A368YA85</accession>
<keyword evidence="4 6" id="KW-0324">Glycolysis</keyword>
<dbReference type="GO" id="GO:0006099">
    <property type="term" value="P:tricarboxylic acid cycle"/>
    <property type="evidence" value="ECO:0007669"/>
    <property type="project" value="TreeGrafter"/>
</dbReference>
<comment type="catalytic activity">
    <reaction evidence="5 6">
        <text>N(6)-[(R)-lipoyl]-L-lysyl-[protein] + 2-oxoglutarate + H(+) = N(6)-[(R)-S(8)-succinyldihydrolipoyl]-L-lysyl-[protein] + CO2</text>
        <dbReference type="Rhea" id="RHEA:12188"/>
        <dbReference type="Rhea" id="RHEA-COMP:10474"/>
        <dbReference type="Rhea" id="RHEA-COMP:20092"/>
        <dbReference type="ChEBI" id="CHEBI:15378"/>
        <dbReference type="ChEBI" id="CHEBI:16526"/>
        <dbReference type="ChEBI" id="CHEBI:16810"/>
        <dbReference type="ChEBI" id="CHEBI:83099"/>
        <dbReference type="ChEBI" id="CHEBI:83120"/>
        <dbReference type="EC" id="1.2.4.2"/>
    </reaction>
</comment>
<comment type="function">
    <text evidence="6">E1 component of the 2-oxoglutarate dehydrogenase (OGDH) complex which catalyzes the decarboxylation of 2-oxoglutarate, the first step in the conversion of 2-oxoglutarate to succinyl-CoA and CO(2).</text>
</comment>
<name>A0A368YA85_9BACI</name>
<dbReference type="HAMAP" id="MF_01169">
    <property type="entry name" value="SucA_OdhA"/>
    <property type="match status" value="1"/>
</dbReference>
<evidence type="ECO:0000256" key="6">
    <source>
        <dbReference type="HAMAP-Rule" id="MF_01169"/>
    </source>
</evidence>
<dbReference type="SMART" id="SM00861">
    <property type="entry name" value="Transket_pyr"/>
    <property type="match status" value="1"/>
</dbReference>
<dbReference type="RefSeq" id="WP_114351120.1">
    <property type="nucleotide sequence ID" value="NZ_QPJJ01000001.1"/>
</dbReference>
<keyword evidence="2 6" id="KW-0560">Oxidoreductase</keyword>
<dbReference type="CDD" id="cd02016">
    <property type="entry name" value="TPP_E1_OGDC_like"/>
    <property type="match status" value="1"/>
</dbReference>
<dbReference type="OrthoDB" id="9759785at2"/>
<organism evidence="8 9">
    <name type="scientific">Saliterribacillus persicus</name>
    <dbReference type="NCBI Taxonomy" id="930114"/>
    <lineage>
        <taxon>Bacteria</taxon>
        <taxon>Bacillati</taxon>
        <taxon>Bacillota</taxon>
        <taxon>Bacilli</taxon>
        <taxon>Bacillales</taxon>
        <taxon>Bacillaceae</taxon>
        <taxon>Saliterribacillus</taxon>
    </lineage>
</organism>
<gene>
    <name evidence="6" type="primary">odhA</name>
    <name evidence="8" type="ORF">DFR57_10138</name>
</gene>
<dbReference type="Gene3D" id="3.40.50.970">
    <property type="match status" value="1"/>
</dbReference>
<evidence type="ECO:0000313" key="8">
    <source>
        <dbReference type="EMBL" id="RCW77171.1"/>
    </source>
</evidence>
<dbReference type="PANTHER" id="PTHR23152:SF4">
    <property type="entry name" value="2-OXOADIPATE DEHYDROGENASE COMPLEX COMPONENT E1"/>
    <property type="match status" value="1"/>
</dbReference>
<protein>
    <recommendedName>
        <fullName evidence="6">2-oxoglutarate dehydrogenase E1 component</fullName>
        <ecNumber evidence="6">1.2.4.2</ecNumber>
    </recommendedName>
    <alternativeName>
        <fullName evidence="6">Alpha-ketoglutarate dehydrogenase</fullName>
    </alternativeName>
</protein>
<dbReference type="InterPro" id="IPR031717">
    <property type="entry name" value="ODO-1/KGD_C"/>
</dbReference>